<dbReference type="KEGG" id="acek:FLP30_12700"/>
<dbReference type="Proteomes" id="UP000324536">
    <property type="component" value="Plasmid unnamed1"/>
</dbReference>
<keyword evidence="3" id="KW-0614">Plasmid</keyword>
<evidence type="ECO:0000256" key="1">
    <source>
        <dbReference type="SAM" id="Phobius"/>
    </source>
</evidence>
<evidence type="ECO:0000313" key="3">
    <source>
        <dbReference type="EMBL" id="QEO18746.1"/>
    </source>
</evidence>
<protein>
    <recommendedName>
        <fullName evidence="2">DotM C-terminal cytoplasmic domain-containing protein</fullName>
    </recommendedName>
</protein>
<dbReference type="InterPro" id="IPR056464">
    <property type="entry name" value="DotM_C"/>
</dbReference>
<dbReference type="RefSeq" id="WP_149280403.1">
    <property type="nucleotide sequence ID" value="NZ_CP043507.1"/>
</dbReference>
<keyword evidence="1" id="KW-0472">Membrane</keyword>
<name>A0A5C1YQW7_9PROT</name>
<reference evidence="3 4" key="1">
    <citation type="submission" date="2019-09" db="EMBL/GenBank/DDBJ databases">
        <title>Genome sequencing of strain KACC 21233.</title>
        <authorList>
            <person name="Heo J."/>
            <person name="Kim S.-J."/>
            <person name="Kim J.-S."/>
            <person name="Hong S.-B."/>
            <person name="Kwon S.-W."/>
        </authorList>
    </citation>
    <scope>NUCLEOTIDE SEQUENCE [LARGE SCALE GENOMIC DNA]</scope>
    <source>
        <strain evidence="3 4">KACC 21233</strain>
        <plasmid evidence="3 4">unnamed1</plasmid>
    </source>
</reference>
<dbReference type="Pfam" id="PF23127">
    <property type="entry name" value="DotM_C"/>
    <property type="match status" value="1"/>
</dbReference>
<evidence type="ECO:0000259" key="2">
    <source>
        <dbReference type="Pfam" id="PF23127"/>
    </source>
</evidence>
<gene>
    <name evidence="3" type="ORF">FLP30_12700</name>
</gene>
<evidence type="ECO:0000313" key="4">
    <source>
        <dbReference type="Proteomes" id="UP000324536"/>
    </source>
</evidence>
<keyword evidence="4" id="KW-1185">Reference proteome</keyword>
<feature type="transmembrane region" description="Helical" evidence="1">
    <location>
        <begin position="95"/>
        <end position="113"/>
    </location>
</feature>
<keyword evidence="1" id="KW-0812">Transmembrane</keyword>
<accession>A0A5C1YQW7</accession>
<geneLocation type="plasmid" evidence="3">
    <name>unnamed1</name>
</geneLocation>
<feature type="domain" description="DotM C-terminal cytoplasmic" evidence="2">
    <location>
        <begin position="189"/>
        <end position="375"/>
    </location>
</feature>
<dbReference type="EMBL" id="CP043507">
    <property type="protein sequence ID" value="QEO18746.1"/>
    <property type="molecule type" value="Genomic_DNA"/>
</dbReference>
<feature type="transmembrane region" description="Helical" evidence="1">
    <location>
        <begin position="20"/>
        <end position="39"/>
    </location>
</feature>
<keyword evidence="1" id="KW-1133">Transmembrane helix</keyword>
<organism evidence="3 4">
    <name type="scientific">Acetobacter vaccinii</name>
    <dbReference type="NCBI Taxonomy" id="2592655"/>
    <lineage>
        <taxon>Bacteria</taxon>
        <taxon>Pseudomonadati</taxon>
        <taxon>Pseudomonadota</taxon>
        <taxon>Alphaproteobacteria</taxon>
        <taxon>Acetobacterales</taxon>
        <taxon>Acetobacteraceae</taxon>
        <taxon>Acetobacter</taxon>
    </lineage>
</organism>
<dbReference type="AlphaFoldDB" id="A0A5C1YQW7"/>
<dbReference type="OrthoDB" id="5616932at2"/>
<sequence length="385" mass="41606">MARQSTPGFQSQGADHTASLIVGIVIALTLLIIAIWLLFHTQIAQATLFVQGLELDLIGLFTHDYDALHARMRAADPARLSWSTLWTLAGITGSVLRYPVIAIVLGLAVLCLTRAPSGRYRERFGLDGMQKVMADLHPIGKAWIGASLPLTEPAPPGSPLRPLDPALEAGEWLARYAPDGLDTTAGLEQACSALGAQAGQRWTGPQSLQTADLVMFMALGLFCKREKKEAMGILENLSAALSGTLSKGAPQKPALVSTAYLRQLRRAYTRQGWSDALTIMDRHAHVRSGLLSLLQHARRRCGVVNPGLFSAIQLLDRDLWLVLSAVSYPRDRQPDHMLSITTCTEAAGAVEHWQAECVLGAPIPTPRVDRALVSLSFTGKDSDGV</sequence>
<proteinExistence type="predicted"/>